<proteinExistence type="inferred from homology"/>
<keyword evidence="8" id="KW-1185">Reference proteome</keyword>
<comment type="similarity">
    <text evidence="2">Belongs to the UPF0754 family.</text>
</comment>
<feature type="transmembrane region" description="Helical" evidence="6">
    <location>
        <begin position="6"/>
        <end position="28"/>
    </location>
</feature>
<protein>
    <submittedName>
        <fullName evidence="7">DUF445 domain-containing protein</fullName>
    </submittedName>
</protein>
<evidence type="ECO:0000256" key="5">
    <source>
        <dbReference type="ARBA" id="ARBA00023136"/>
    </source>
</evidence>
<dbReference type="PANTHER" id="PTHR35791">
    <property type="entry name" value="UPF0754 MEMBRANE PROTEIN YHEB"/>
    <property type="match status" value="1"/>
</dbReference>
<sequence length="298" mass="33369">MDLHFLIGPLVGAVIGLITNGIAIRMLFRPLKPVKILGWTLPFTPGIIPKEKTRIAKSVGGVIGSTLVNEEVLSRGLLSPEMDAKINGYIDYKIEAYKDSPITIREIIIHYTDEEKTEALANTTTEKATALLFRKVCQMDVGDMIADAAMDEIKNNSLFSAFSFMVSDNTMIGIREKLRDTVNNMVFERGEEMIGNLVDRESHEILDYSMAELYERFGSSVPKVKESLLKAYHNLVENNLSKALTALDIPQLVEDQINGFDVLEMEKIILSIMKKELNAIIWLGGLLGMIMGFIMNFF</sequence>
<dbReference type="PANTHER" id="PTHR35791:SF1">
    <property type="entry name" value="UPF0754 MEMBRANE PROTEIN YHEB"/>
    <property type="match status" value="1"/>
</dbReference>
<keyword evidence="4 6" id="KW-1133">Transmembrane helix</keyword>
<comment type="subcellular location">
    <subcellularLocation>
        <location evidence="1">Endomembrane system</location>
    </subcellularLocation>
</comment>
<dbReference type="KEGG" id="emt:CPZ25_003575"/>
<dbReference type="Proteomes" id="UP000218387">
    <property type="component" value="Chromosome"/>
</dbReference>
<dbReference type="EMBL" id="CP029487">
    <property type="protein sequence ID" value="QCT70436.1"/>
    <property type="molecule type" value="Genomic_DNA"/>
</dbReference>
<dbReference type="Pfam" id="PF04286">
    <property type="entry name" value="DUF445"/>
    <property type="match status" value="1"/>
</dbReference>
<dbReference type="GO" id="GO:0012505">
    <property type="term" value="C:endomembrane system"/>
    <property type="evidence" value="ECO:0007669"/>
    <property type="project" value="UniProtKB-SubCell"/>
</dbReference>
<organism evidence="7 8">
    <name type="scientific">Eubacterium maltosivorans</name>
    <dbReference type="NCBI Taxonomy" id="2041044"/>
    <lineage>
        <taxon>Bacteria</taxon>
        <taxon>Bacillati</taxon>
        <taxon>Bacillota</taxon>
        <taxon>Clostridia</taxon>
        <taxon>Eubacteriales</taxon>
        <taxon>Eubacteriaceae</taxon>
        <taxon>Eubacterium</taxon>
    </lineage>
</organism>
<evidence type="ECO:0000256" key="4">
    <source>
        <dbReference type="ARBA" id="ARBA00022989"/>
    </source>
</evidence>
<feature type="transmembrane region" description="Helical" evidence="6">
    <location>
        <begin position="277"/>
        <end position="297"/>
    </location>
</feature>
<dbReference type="AlphaFoldDB" id="A0A4V1GLN8"/>
<dbReference type="InterPro" id="IPR007383">
    <property type="entry name" value="DUF445"/>
</dbReference>
<evidence type="ECO:0000313" key="8">
    <source>
        <dbReference type="Proteomes" id="UP000218387"/>
    </source>
</evidence>
<keyword evidence="5 6" id="KW-0472">Membrane</keyword>
<accession>A0A4V1GLN8</accession>
<evidence type="ECO:0000256" key="2">
    <source>
        <dbReference type="ARBA" id="ARBA00008053"/>
    </source>
</evidence>
<evidence type="ECO:0000256" key="6">
    <source>
        <dbReference type="SAM" id="Phobius"/>
    </source>
</evidence>
<keyword evidence="3 6" id="KW-0812">Transmembrane</keyword>
<evidence type="ECO:0000256" key="3">
    <source>
        <dbReference type="ARBA" id="ARBA00022692"/>
    </source>
</evidence>
<evidence type="ECO:0000313" key="7">
    <source>
        <dbReference type="EMBL" id="QCT70436.1"/>
    </source>
</evidence>
<reference evidence="7 8" key="1">
    <citation type="submission" date="2018-05" db="EMBL/GenBank/DDBJ databases">
        <title>Genome comparison of Eubacterium sp.</title>
        <authorList>
            <person name="Feng Y."/>
            <person name="Sanchez-Andrea I."/>
            <person name="Stams A.J.M."/>
            <person name="De Vos W.M."/>
        </authorList>
    </citation>
    <scope>NUCLEOTIDE SEQUENCE [LARGE SCALE GENOMIC DNA]</scope>
    <source>
        <strain evidence="7 8">YI</strain>
    </source>
</reference>
<gene>
    <name evidence="7" type="ORF">CPZ25_003575</name>
</gene>
<evidence type="ECO:0000256" key="1">
    <source>
        <dbReference type="ARBA" id="ARBA00004308"/>
    </source>
</evidence>
<name>A0A4V1GLN8_EUBML</name>
<dbReference type="RefSeq" id="WP_096919855.1">
    <property type="nucleotide sequence ID" value="NZ_CP029487.1"/>
</dbReference>